<sequence>MRERDCRVAVAAQNAPAALMVMPRRKFPAPLLVRTTAVISRNSANRAGVSFQRGGQTDAGARPAVALSTGEVPQHRDGDPQRGPGTRPAREPQRQMGKGEQPPQSGVREYLHGHEGGCFRPYPYRTETDLVKYRGDRVMFSMSPRETGRRESKGL</sequence>
<feature type="region of interest" description="Disordered" evidence="1">
    <location>
        <begin position="47"/>
        <end position="123"/>
    </location>
</feature>
<evidence type="ECO:0000256" key="1">
    <source>
        <dbReference type="SAM" id="MobiDB-lite"/>
    </source>
</evidence>
<dbReference type="RefSeq" id="WP_189964304.1">
    <property type="nucleotide sequence ID" value="NZ_BMUA01000010.1"/>
</dbReference>
<keyword evidence="3" id="KW-1185">Reference proteome</keyword>
<name>A0ABQ3QP87_9ACTN</name>
<dbReference type="EMBL" id="BNDY01000011">
    <property type="protein sequence ID" value="GHI39089.1"/>
    <property type="molecule type" value="Genomic_DNA"/>
</dbReference>
<reference evidence="2" key="1">
    <citation type="submission" date="2024-05" db="EMBL/GenBank/DDBJ databases">
        <title>Whole genome shotgun sequence of Streptomyces violascens NBRC 12920.</title>
        <authorList>
            <person name="Komaki H."/>
            <person name="Tamura T."/>
        </authorList>
    </citation>
    <scope>NUCLEOTIDE SEQUENCE</scope>
    <source>
        <strain evidence="2">NBRC 12920</strain>
    </source>
</reference>
<evidence type="ECO:0000313" key="2">
    <source>
        <dbReference type="EMBL" id="GHI39089.1"/>
    </source>
</evidence>
<protein>
    <submittedName>
        <fullName evidence="2">Uncharacterized protein</fullName>
    </submittedName>
</protein>
<comment type="caution">
    <text evidence="2">The sequence shown here is derived from an EMBL/GenBank/DDBJ whole genome shotgun (WGS) entry which is preliminary data.</text>
</comment>
<evidence type="ECO:0000313" key="3">
    <source>
        <dbReference type="Proteomes" id="UP001050808"/>
    </source>
</evidence>
<accession>A0ABQ3QP87</accession>
<organism evidence="2 3">
    <name type="scientific">Streptomyces violascens</name>
    <dbReference type="NCBI Taxonomy" id="67381"/>
    <lineage>
        <taxon>Bacteria</taxon>
        <taxon>Bacillati</taxon>
        <taxon>Actinomycetota</taxon>
        <taxon>Actinomycetes</taxon>
        <taxon>Kitasatosporales</taxon>
        <taxon>Streptomycetaceae</taxon>
        <taxon>Streptomyces</taxon>
    </lineage>
</organism>
<proteinExistence type="predicted"/>
<dbReference type="Proteomes" id="UP001050808">
    <property type="component" value="Unassembled WGS sequence"/>
</dbReference>
<gene>
    <name evidence="2" type="ORF">Sviol_34970</name>
</gene>